<protein>
    <recommendedName>
        <fullName evidence="4">DNA primase/polymerase bifunctional N-terminal domain-containing protein</fullName>
    </recommendedName>
</protein>
<name>A0A7T1TDI5_9ACTN</name>
<dbReference type="EMBL" id="CP048882">
    <property type="protein sequence ID" value="QPP10909.1"/>
    <property type="molecule type" value="Genomic_DNA"/>
</dbReference>
<evidence type="ECO:0000256" key="1">
    <source>
        <dbReference type="SAM" id="MobiDB-lite"/>
    </source>
</evidence>
<accession>A0A7T1TDI5</accession>
<feature type="compositionally biased region" description="Basic and acidic residues" evidence="1">
    <location>
        <begin position="230"/>
        <end position="243"/>
    </location>
</feature>
<evidence type="ECO:0000313" key="2">
    <source>
        <dbReference type="EMBL" id="QPP10909.1"/>
    </source>
</evidence>
<evidence type="ECO:0008006" key="4">
    <source>
        <dbReference type="Google" id="ProtNLM"/>
    </source>
</evidence>
<organism evidence="2 3">
    <name type="scientific">Streptomyces bathyalis</name>
    <dbReference type="NCBI Taxonomy" id="2710756"/>
    <lineage>
        <taxon>Bacteria</taxon>
        <taxon>Bacillati</taxon>
        <taxon>Actinomycetota</taxon>
        <taxon>Actinomycetes</taxon>
        <taxon>Kitasatosporales</taxon>
        <taxon>Streptomycetaceae</taxon>
        <taxon>Streptomyces</taxon>
    </lineage>
</organism>
<feature type="region of interest" description="Disordered" evidence="1">
    <location>
        <begin position="203"/>
        <end position="243"/>
    </location>
</feature>
<dbReference type="KEGG" id="sbat:G4Z16_22370"/>
<dbReference type="AlphaFoldDB" id="A0A7T1TDI5"/>
<reference evidence="3" key="1">
    <citation type="submission" date="2020-02" db="EMBL/GenBank/DDBJ databases">
        <title>Streptomyces sp. ASO4wet.</title>
        <authorList>
            <person name="Risdian C."/>
            <person name="Landwehr W."/>
            <person name="Schupp P."/>
            <person name="Wink J."/>
        </authorList>
    </citation>
    <scope>NUCLEOTIDE SEQUENCE [LARGE SCALE GENOMIC DNA]</scope>
    <source>
        <strain evidence="3">ASO4wet</strain>
    </source>
</reference>
<dbReference type="Proteomes" id="UP000595046">
    <property type="component" value="Chromosome"/>
</dbReference>
<evidence type="ECO:0000313" key="3">
    <source>
        <dbReference type="Proteomes" id="UP000595046"/>
    </source>
</evidence>
<keyword evidence="3" id="KW-1185">Reference proteome</keyword>
<proteinExistence type="predicted"/>
<gene>
    <name evidence="2" type="ORF">G4Z16_22370</name>
</gene>
<sequence length="243" mass="25881">MFELASDPAPHSTTCTATPGASCVTQAGADWLASACTLPASVHALWLHRPGSPSVLPCGTAFDGVSAAPLTGRLILEQLWSSGPGSGPVAVHRGRLLLFAAPGTAQRLAALLSWGEWRTGGRWAGGSPAETFPSLLCLGLGDSVTIPALHCEHQPEHEDGHTPVGAHARKAGQSRWLVAPDVRHPWLPGPEVLLRACVRPRRRRPRQRLQTPVRAGRSPASVEEPISGTADRDARVYDVTRRR</sequence>